<dbReference type="NCBIfam" id="TIGR04076">
    <property type="entry name" value="TIGR04076 family protein"/>
    <property type="match status" value="1"/>
</dbReference>
<evidence type="ECO:0000313" key="1">
    <source>
        <dbReference type="EMBL" id="TET46048.1"/>
    </source>
</evidence>
<dbReference type="Proteomes" id="UP000315525">
    <property type="component" value="Unassembled WGS sequence"/>
</dbReference>
<comment type="caution">
    <text evidence="1">The sequence shown here is derived from an EMBL/GenBank/DDBJ whole genome shotgun (WGS) entry which is preliminary data.</text>
</comment>
<name>A0A523UU26_UNCT6</name>
<proteinExistence type="predicted"/>
<protein>
    <submittedName>
        <fullName evidence="1">TIGR04076 family protein</fullName>
    </submittedName>
</protein>
<organism evidence="1 2">
    <name type="scientific">candidate division TA06 bacterium</name>
    <dbReference type="NCBI Taxonomy" id="2250710"/>
    <lineage>
        <taxon>Bacteria</taxon>
        <taxon>Bacteria division TA06</taxon>
    </lineage>
</organism>
<reference evidence="1 2" key="1">
    <citation type="submission" date="2019-03" db="EMBL/GenBank/DDBJ databases">
        <title>Metabolic potential of uncultured bacteria and archaea associated with petroleum seepage in deep-sea sediments.</title>
        <authorList>
            <person name="Dong X."/>
            <person name="Hubert C."/>
        </authorList>
    </citation>
    <scope>NUCLEOTIDE SEQUENCE [LARGE SCALE GENOMIC DNA]</scope>
    <source>
        <strain evidence="1">E44_bin18</strain>
    </source>
</reference>
<evidence type="ECO:0000313" key="2">
    <source>
        <dbReference type="Proteomes" id="UP000315525"/>
    </source>
</evidence>
<dbReference type="EMBL" id="SOJN01000070">
    <property type="protein sequence ID" value="TET46048.1"/>
    <property type="molecule type" value="Genomic_DNA"/>
</dbReference>
<accession>A0A523UU26</accession>
<gene>
    <name evidence="1" type="ORF">E3J62_05795</name>
</gene>
<dbReference type="AlphaFoldDB" id="A0A523UU26"/>
<dbReference type="InterPro" id="IPR023811">
    <property type="entry name" value="CHP04076"/>
</dbReference>
<sequence>MPKLIIKVVEIKGNCPVYKVGDRIVLDEGYKLNCEETDNLCMHSLGSILPFYNSIYRGVDPRDLGLSKDRKSAYVQCLDPCTYTGGGTVVFEIARTE</sequence>